<evidence type="ECO:0000313" key="3">
    <source>
        <dbReference type="Proteomes" id="UP000199681"/>
    </source>
</evidence>
<evidence type="ECO:0000313" key="1">
    <source>
        <dbReference type="EMBL" id="SFH76157.1"/>
    </source>
</evidence>
<dbReference type="AlphaFoldDB" id="A0A1I3CNV7"/>
<proteinExistence type="predicted"/>
<reference evidence="2 4" key="2">
    <citation type="submission" date="2019-03" db="EMBL/GenBank/DDBJ databases">
        <title>Genomics of glacier-inhabiting Cryobacterium strains.</title>
        <authorList>
            <person name="Liu Q."/>
            <person name="Xin Y.-H."/>
        </authorList>
    </citation>
    <scope>NUCLEOTIDE SEQUENCE [LARGE SCALE GENOMIC DNA]</scope>
    <source>
        <strain evidence="2 4">Hh34</strain>
    </source>
</reference>
<keyword evidence="3" id="KW-1185">Reference proteome</keyword>
<gene>
    <name evidence="2" type="ORF">E3O11_03460</name>
    <name evidence="1" type="ORF">SAMN05216274_11430</name>
</gene>
<comment type="caution">
    <text evidence="2">The sequence shown here is derived from an EMBL/GenBank/DDBJ whole genome shotgun (WGS) entry which is preliminary data.</text>
</comment>
<dbReference type="EMBL" id="SOFE01000006">
    <property type="protein sequence ID" value="TFB87873.1"/>
    <property type="molecule type" value="Genomic_DNA"/>
</dbReference>
<evidence type="ECO:0000313" key="4">
    <source>
        <dbReference type="Proteomes" id="UP000297963"/>
    </source>
</evidence>
<evidence type="ECO:0000313" key="2">
    <source>
        <dbReference type="EMBL" id="TFB87873.1"/>
    </source>
</evidence>
<dbReference type="Proteomes" id="UP000297963">
    <property type="component" value="Unassembled WGS sequence"/>
</dbReference>
<sequence length="352" mass="37950">MTVIVLDTNAMPHGQFSSAALGALGAVAGSGASIVIPEVVIWEWAEHARSAHVALEETIKRHRVDGALAARPVFVQAPSIEDLVSRIEASLPFGVTVWRPNEDAWRAAVRDQVLQVGSGEIKGNVKTGASDAIVFACVEYESDNAEGAVVVLTSDKLLRKNLTTRFNNVRSASGTGSLLQALNTFVPDTDDLAVRLMEDLPTYLNEQFGDSGEILPFRDLGVAMELHGEHYGSPDENGLSALMVTSVDVAEVHDIRVEAEGAERVALAELRLFGHILGDVLTYHEVVPGESGASREVIDFSSDFVDVTVAVRWDQNWRIETVVPTGVAVLVVAATEEDEDDDIPRFRAEPSS</sequence>
<organism evidence="2 4">
    <name type="scientific">Cryobacterium levicorallinum</name>
    <dbReference type="NCBI Taxonomy" id="995038"/>
    <lineage>
        <taxon>Bacteria</taxon>
        <taxon>Bacillati</taxon>
        <taxon>Actinomycetota</taxon>
        <taxon>Actinomycetes</taxon>
        <taxon>Micrococcales</taxon>
        <taxon>Microbacteriaceae</taxon>
        <taxon>Cryobacterium</taxon>
    </lineage>
</organism>
<dbReference type="RefSeq" id="WP_092451442.1">
    <property type="nucleotide sequence ID" value="NZ_BKAC01000015.1"/>
</dbReference>
<dbReference type="EMBL" id="FOPW01000014">
    <property type="protein sequence ID" value="SFH76157.1"/>
    <property type="molecule type" value="Genomic_DNA"/>
</dbReference>
<dbReference type="Proteomes" id="UP000199681">
    <property type="component" value="Unassembled WGS sequence"/>
</dbReference>
<protein>
    <submittedName>
        <fullName evidence="2">Uncharacterized protein</fullName>
    </submittedName>
</protein>
<name>A0A1I3CNV7_9MICO</name>
<accession>A0A1I3CNV7</accession>
<reference evidence="1 3" key="1">
    <citation type="submission" date="2016-10" db="EMBL/GenBank/DDBJ databases">
        <authorList>
            <person name="Varghese N."/>
            <person name="Submissions S."/>
        </authorList>
    </citation>
    <scope>NUCLEOTIDE SEQUENCE [LARGE SCALE GENOMIC DNA]</scope>
    <source>
        <strain evidence="1 3">GMCC 1.11211</strain>
    </source>
</reference>